<accession>A0A7Y9ZMU4</accession>
<dbReference type="SUPFAM" id="SSF46894">
    <property type="entry name" value="C-terminal effector domain of the bipartite response regulators"/>
    <property type="match status" value="1"/>
</dbReference>
<evidence type="ECO:0000313" key="5">
    <source>
        <dbReference type="EMBL" id="NYI47766.1"/>
    </source>
</evidence>
<dbReference type="InterPro" id="IPR003018">
    <property type="entry name" value="GAF"/>
</dbReference>
<dbReference type="RefSeq" id="WP_179652657.1">
    <property type="nucleotide sequence ID" value="NZ_JACBZM010000002.1"/>
</dbReference>
<dbReference type="Proteomes" id="UP000562045">
    <property type="component" value="Unassembled WGS sequence"/>
</dbReference>
<dbReference type="PRINTS" id="PR00038">
    <property type="entry name" value="HTHLUXR"/>
</dbReference>
<evidence type="ECO:0000313" key="6">
    <source>
        <dbReference type="Proteomes" id="UP000562045"/>
    </source>
</evidence>
<dbReference type="Pfam" id="PF00196">
    <property type="entry name" value="GerE"/>
    <property type="match status" value="1"/>
</dbReference>
<reference evidence="5 6" key="1">
    <citation type="submission" date="2020-07" db="EMBL/GenBank/DDBJ databases">
        <title>Sequencing the genomes of 1000 actinobacteria strains.</title>
        <authorList>
            <person name="Klenk H.-P."/>
        </authorList>
    </citation>
    <scope>NUCLEOTIDE SEQUENCE [LARGE SCALE GENOMIC DNA]</scope>
    <source>
        <strain evidence="5 6">DSM 15131</strain>
    </source>
</reference>
<evidence type="ECO:0000256" key="2">
    <source>
        <dbReference type="ARBA" id="ARBA00023125"/>
    </source>
</evidence>
<gene>
    <name evidence="5" type="ORF">BJ993_004912</name>
</gene>
<dbReference type="InterPro" id="IPR016032">
    <property type="entry name" value="Sig_transdc_resp-reg_C-effctor"/>
</dbReference>
<dbReference type="SUPFAM" id="SSF55781">
    <property type="entry name" value="GAF domain-like"/>
    <property type="match status" value="1"/>
</dbReference>
<proteinExistence type="predicted"/>
<organism evidence="5 6">
    <name type="scientific">Nocardioides aromaticivorans</name>
    <dbReference type="NCBI Taxonomy" id="200618"/>
    <lineage>
        <taxon>Bacteria</taxon>
        <taxon>Bacillati</taxon>
        <taxon>Actinomycetota</taxon>
        <taxon>Actinomycetes</taxon>
        <taxon>Propionibacteriales</taxon>
        <taxon>Nocardioidaceae</taxon>
        <taxon>Nocardioides</taxon>
    </lineage>
</organism>
<dbReference type="EMBL" id="JACBZM010000002">
    <property type="protein sequence ID" value="NYI47766.1"/>
    <property type="molecule type" value="Genomic_DNA"/>
</dbReference>
<dbReference type="PANTHER" id="PTHR44688:SF16">
    <property type="entry name" value="DNA-BINDING TRANSCRIPTIONAL ACTIVATOR DEVR_DOSR"/>
    <property type="match status" value="1"/>
</dbReference>
<dbReference type="InterPro" id="IPR036388">
    <property type="entry name" value="WH-like_DNA-bd_sf"/>
</dbReference>
<dbReference type="SMART" id="SM00421">
    <property type="entry name" value="HTH_LUXR"/>
    <property type="match status" value="1"/>
</dbReference>
<dbReference type="GO" id="GO:0003677">
    <property type="term" value="F:DNA binding"/>
    <property type="evidence" value="ECO:0007669"/>
    <property type="project" value="UniProtKB-KW"/>
</dbReference>
<comment type="caution">
    <text evidence="5">The sequence shown here is derived from an EMBL/GenBank/DDBJ whole genome shotgun (WGS) entry which is preliminary data.</text>
</comment>
<evidence type="ECO:0000259" key="4">
    <source>
        <dbReference type="PROSITE" id="PS50043"/>
    </source>
</evidence>
<dbReference type="InterPro" id="IPR029016">
    <property type="entry name" value="GAF-like_dom_sf"/>
</dbReference>
<dbReference type="PROSITE" id="PS50043">
    <property type="entry name" value="HTH_LUXR_2"/>
    <property type="match status" value="1"/>
</dbReference>
<dbReference type="InterPro" id="IPR000792">
    <property type="entry name" value="Tscrpt_reg_LuxR_C"/>
</dbReference>
<dbReference type="PANTHER" id="PTHR44688">
    <property type="entry name" value="DNA-BINDING TRANSCRIPTIONAL ACTIVATOR DEVR_DOSR"/>
    <property type="match status" value="1"/>
</dbReference>
<evidence type="ECO:0000256" key="3">
    <source>
        <dbReference type="ARBA" id="ARBA00023163"/>
    </source>
</evidence>
<dbReference type="CDD" id="cd06170">
    <property type="entry name" value="LuxR_C_like"/>
    <property type="match status" value="1"/>
</dbReference>
<keyword evidence="3" id="KW-0804">Transcription</keyword>
<name>A0A7Y9ZMU4_9ACTN</name>
<keyword evidence="1" id="KW-0805">Transcription regulation</keyword>
<dbReference type="GO" id="GO:0006355">
    <property type="term" value="P:regulation of DNA-templated transcription"/>
    <property type="evidence" value="ECO:0007669"/>
    <property type="project" value="InterPro"/>
</dbReference>
<evidence type="ECO:0000256" key="1">
    <source>
        <dbReference type="ARBA" id="ARBA00023015"/>
    </source>
</evidence>
<dbReference type="Gene3D" id="1.10.10.10">
    <property type="entry name" value="Winged helix-like DNA-binding domain superfamily/Winged helix DNA-binding domain"/>
    <property type="match status" value="1"/>
</dbReference>
<dbReference type="Pfam" id="PF13185">
    <property type="entry name" value="GAF_2"/>
    <property type="match status" value="1"/>
</dbReference>
<feature type="domain" description="HTH luxR-type" evidence="4">
    <location>
        <begin position="339"/>
        <end position="402"/>
    </location>
</feature>
<sequence>MSEAATSSISVGRLNELGEPWSLPGCPVQLEVLQEVRDTVRAMQFLVLQLADPDVDEVVDVRTATAALSRVWQLAIGAIDAGQPDAGVESRRKLLEVLGRVRNVEARLREAQARERERASDFFQQTMSELENTESTEALLQRATEVVCGLGFDRAIASTLQDGMWFTNAVCIPTDEAWATEILRVGGAHPQKVSSLFESVMVRGKKAICVTAASTDERIHRPLADVSRVHSYVAAPILQKGLVVGFIHADRYFQRRYVGEPDRRLLTQAARSVSHLWQRNALLDRLGVIQSGLASLSDTATGAADGYADITMPPPAGGVGRANSFMRSQLDTYPRQAVRFAPASSLSTRESEVLRLMAAGETNSAIAARLFVTDETVKSHVKQILRKLHARNRAEAVAKWLA</sequence>
<protein>
    <submittedName>
        <fullName evidence="5">DNA-binding CsgD family transcriptional regulator/GAF domain-containing protein</fullName>
    </submittedName>
</protein>
<dbReference type="AlphaFoldDB" id="A0A7Y9ZMU4"/>
<keyword evidence="2 5" id="KW-0238">DNA-binding</keyword>
<dbReference type="Gene3D" id="3.30.450.40">
    <property type="match status" value="1"/>
</dbReference>